<feature type="region of interest" description="Disordered" evidence="1">
    <location>
        <begin position="317"/>
        <end position="410"/>
    </location>
</feature>
<dbReference type="STRING" id="1093900.A0A507B429"/>
<dbReference type="Proteomes" id="UP000319257">
    <property type="component" value="Unassembled WGS sequence"/>
</dbReference>
<dbReference type="InterPro" id="IPR052935">
    <property type="entry name" value="Mg2+_PAP"/>
</dbReference>
<evidence type="ECO:0000256" key="1">
    <source>
        <dbReference type="SAM" id="MobiDB-lite"/>
    </source>
</evidence>
<feature type="compositionally biased region" description="Low complexity" evidence="1">
    <location>
        <begin position="135"/>
        <end position="148"/>
    </location>
</feature>
<feature type="region of interest" description="Disordered" evidence="1">
    <location>
        <begin position="678"/>
        <end position="730"/>
    </location>
</feature>
<dbReference type="GO" id="GO:0008195">
    <property type="term" value="F:phosphatidate phosphatase activity"/>
    <property type="evidence" value="ECO:0007669"/>
    <property type="project" value="InterPro"/>
</dbReference>
<dbReference type="EMBL" id="SKBQ01000031">
    <property type="protein sequence ID" value="TPX13826.1"/>
    <property type="molecule type" value="Genomic_DNA"/>
</dbReference>
<evidence type="ECO:0000313" key="3">
    <source>
        <dbReference type="EMBL" id="TPX13826.1"/>
    </source>
</evidence>
<comment type="caution">
    <text evidence="3">The sequence shown here is derived from an EMBL/GenBank/DDBJ whole genome shotgun (WGS) entry which is preliminary data.</text>
</comment>
<feature type="region of interest" description="Disordered" evidence="1">
    <location>
        <begin position="98"/>
        <end position="174"/>
    </location>
</feature>
<feature type="region of interest" description="Disordered" evidence="1">
    <location>
        <begin position="742"/>
        <end position="961"/>
    </location>
</feature>
<dbReference type="GeneID" id="41973217"/>
<dbReference type="Pfam" id="PF09949">
    <property type="entry name" value="APP1_cat"/>
    <property type="match status" value="1"/>
</dbReference>
<feature type="compositionally biased region" description="Gly residues" evidence="1">
    <location>
        <begin position="946"/>
        <end position="960"/>
    </location>
</feature>
<sequence>MQLESVQSLDLLATIGDKHKLAPLKRPGRSHFRHTLLRYLFPPAVRDRYRERLLNFHLDTVPRLKHGLQSRIYRLVLSRQQKRRDRSRIIDIVSRKTGRLLLGPAPPPPPPPSRASSLRRHAHNRQGKDVKLEAQGSSREMQPSSSSQWGAYGSQGNGAPPGAYGPDVGGREPGTRRRKIAAMAGNVYRAGVAAASEIREQYSNTRFRGLDTSDEKMTIPGSFPDVAIVTHGDEQMVLFPSYAKRHVRQFDDNGEPLVRSAVDADMNEEQYWRQEWQKMEDKKAIVDVDVRGWIYSPHKGPMTRKNRMLIGLARRLSGIPPPTMQTDEEHHMTPHEEREELREQQRIANEAEAIEKKGQGEKEIGTRGGYSEEPRDDDDDAASLAPPRKGSGHESFGSAPPSPTLSARTSWNSAADLTKAELAVANANLMARLGPFLTTPLIQLPITLFFYNDETSQSRTVMTNDAGHFEMRAALDFVPTHVRVLANEGLSATEPVSIIESQGISLISDIDDTVKRSNISLGAREIFRNTFIRDLGDMSVDGISEWYNSLHEMGVQFHYCSNSPWQLFPVLATFFKGAQLPPGSLHLRAYSGMLQGIFEPVAERKRGTLDKILKDFPERKFLLVGDSGEADLEVYTELAQSHPGRVLAVFIRDVTTPEQAGYFDAGIDPSILRRKATAAAPVASNGNGRNDDTEQRPALPPRVRSEPPPPEGPVMGDLIDFSDEPPAMDQNGAKELHELKQEAKAGREPSALDLLSRKAPPPRPKKPMALRGAPSDVPAAQPNSDVQGPAPPDPRQQRVRAGLPLGAVQPRAHAAAQTPRRDEPLLLPGVVHVGKGPSAAASPPRHADGQPEPEPARGACFLLGGGASAAGQARHGGQPGLAGAAAPFRFRGGDAQRGPAAAAGGGDDGEQEGRDLAAEAGAGARGAGPAGGRAVHVAPRGRRGARGGGDRQGGYEGTAGAGARFSGSWVGVVGSLEQALMVEAVGRLSHVSAFDPFCYTHDKNTTNGSE</sequence>
<dbReference type="AlphaFoldDB" id="A0A507B429"/>
<accession>A0A507B429</accession>
<feature type="compositionally biased region" description="Pro residues" evidence="1">
    <location>
        <begin position="104"/>
        <end position="113"/>
    </location>
</feature>
<evidence type="ECO:0000259" key="2">
    <source>
        <dbReference type="Pfam" id="PF09949"/>
    </source>
</evidence>
<feature type="compositionally biased region" description="Basic and acidic residues" evidence="1">
    <location>
        <begin position="353"/>
        <end position="373"/>
    </location>
</feature>
<dbReference type="InterPro" id="IPR019236">
    <property type="entry name" value="APP1_cat"/>
</dbReference>
<dbReference type="InParanoid" id="A0A507B429"/>
<dbReference type="PANTHER" id="PTHR28208:SF3">
    <property type="entry name" value="PHOSPHATIDATE PHOSPHATASE APP1"/>
    <property type="match status" value="1"/>
</dbReference>
<feature type="compositionally biased region" description="Low complexity" evidence="1">
    <location>
        <begin position="869"/>
        <end position="890"/>
    </location>
</feature>
<reference evidence="3 4" key="1">
    <citation type="submission" date="2019-06" db="EMBL/GenBank/DDBJ databases">
        <title>Draft genome sequence of the filamentous fungus Phialemoniopsis curvata isolated from diesel fuel.</title>
        <authorList>
            <person name="Varaljay V.A."/>
            <person name="Lyon W.J."/>
            <person name="Crouch A.L."/>
            <person name="Drake C.E."/>
            <person name="Hollomon J.M."/>
            <person name="Nadeau L.J."/>
            <person name="Nunn H.S."/>
            <person name="Stevenson B.S."/>
            <person name="Bojanowski C.L."/>
            <person name="Crookes-Goodson W.J."/>
        </authorList>
    </citation>
    <scope>NUCLEOTIDE SEQUENCE [LARGE SCALE GENOMIC DNA]</scope>
    <source>
        <strain evidence="3 4">D216</strain>
    </source>
</reference>
<proteinExistence type="predicted"/>
<keyword evidence="4" id="KW-1185">Reference proteome</keyword>
<feature type="domain" description="Phosphatidate phosphatase APP1 catalytic" evidence="2">
    <location>
        <begin position="504"/>
        <end position="653"/>
    </location>
</feature>
<evidence type="ECO:0000313" key="4">
    <source>
        <dbReference type="Proteomes" id="UP000319257"/>
    </source>
</evidence>
<feature type="compositionally biased region" description="Basic and acidic residues" evidence="1">
    <location>
        <begin position="327"/>
        <end position="345"/>
    </location>
</feature>
<dbReference type="PANTHER" id="PTHR28208">
    <property type="entry name" value="PHOSPHATIDATE PHOSPHATASE APP1"/>
    <property type="match status" value="1"/>
</dbReference>
<dbReference type="GO" id="GO:0030479">
    <property type="term" value="C:actin cortical patch"/>
    <property type="evidence" value="ECO:0007669"/>
    <property type="project" value="TreeGrafter"/>
</dbReference>
<organism evidence="3 4">
    <name type="scientific">Thyridium curvatum</name>
    <dbReference type="NCBI Taxonomy" id="1093900"/>
    <lineage>
        <taxon>Eukaryota</taxon>
        <taxon>Fungi</taxon>
        <taxon>Dikarya</taxon>
        <taxon>Ascomycota</taxon>
        <taxon>Pezizomycotina</taxon>
        <taxon>Sordariomycetes</taxon>
        <taxon>Sordariomycetidae</taxon>
        <taxon>Thyridiales</taxon>
        <taxon>Thyridiaceae</taxon>
        <taxon>Thyridium</taxon>
    </lineage>
</organism>
<gene>
    <name evidence="3" type="ORF">E0L32_005770</name>
</gene>
<dbReference type="OrthoDB" id="10259843at2759"/>
<dbReference type="RefSeq" id="XP_030995537.1">
    <property type="nucleotide sequence ID" value="XM_031140328.1"/>
</dbReference>
<name>A0A507B429_9PEZI</name>
<protein>
    <recommendedName>
        <fullName evidence="2">Phosphatidate phosphatase APP1 catalytic domain-containing protein</fullName>
    </recommendedName>
</protein>